<organism evidence="1 2">
    <name type="scientific">Mycena albidolilacea</name>
    <dbReference type="NCBI Taxonomy" id="1033008"/>
    <lineage>
        <taxon>Eukaryota</taxon>
        <taxon>Fungi</taxon>
        <taxon>Dikarya</taxon>
        <taxon>Basidiomycota</taxon>
        <taxon>Agaricomycotina</taxon>
        <taxon>Agaricomycetes</taxon>
        <taxon>Agaricomycetidae</taxon>
        <taxon>Agaricales</taxon>
        <taxon>Marasmiineae</taxon>
        <taxon>Mycenaceae</taxon>
        <taxon>Mycena</taxon>
    </lineage>
</organism>
<reference evidence="1" key="1">
    <citation type="submission" date="2023-03" db="EMBL/GenBank/DDBJ databases">
        <title>Massive genome expansion in bonnet fungi (Mycena s.s.) driven by repeated elements and novel gene families across ecological guilds.</title>
        <authorList>
            <consortium name="Lawrence Berkeley National Laboratory"/>
            <person name="Harder C.B."/>
            <person name="Miyauchi S."/>
            <person name="Viragh M."/>
            <person name="Kuo A."/>
            <person name="Thoen E."/>
            <person name="Andreopoulos B."/>
            <person name="Lu D."/>
            <person name="Skrede I."/>
            <person name="Drula E."/>
            <person name="Henrissat B."/>
            <person name="Morin E."/>
            <person name="Kohler A."/>
            <person name="Barry K."/>
            <person name="LaButti K."/>
            <person name="Morin E."/>
            <person name="Salamov A."/>
            <person name="Lipzen A."/>
            <person name="Mereny Z."/>
            <person name="Hegedus B."/>
            <person name="Baldrian P."/>
            <person name="Stursova M."/>
            <person name="Weitz H."/>
            <person name="Taylor A."/>
            <person name="Grigoriev I.V."/>
            <person name="Nagy L.G."/>
            <person name="Martin F."/>
            <person name="Kauserud H."/>
        </authorList>
    </citation>
    <scope>NUCLEOTIDE SEQUENCE</scope>
    <source>
        <strain evidence="1">CBHHK002</strain>
    </source>
</reference>
<gene>
    <name evidence="1" type="ORF">DFH08DRAFT_676212</name>
</gene>
<protein>
    <submittedName>
        <fullName evidence="1">Uncharacterized protein</fullName>
    </submittedName>
</protein>
<accession>A0AAD7AVL1</accession>
<dbReference type="AlphaFoldDB" id="A0AAD7AVL1"/>
<keyword evidence="2" id="KW-1185">Reference proteome</keyword>
<evidence type="ECO:0000313" key="1">
    <source>
        <dbReference type="EMBL" id="KAJ7368585.1"/>
    </source>
</evidence>
<proteinExistence type="predicted"/>
<dbReference type="Proteomes" id="UP001218218">
    <property type="component" value="Unassembled WGS sequence"/>
</dbReference>
<dbReference type="EMBL" id="JARIHO010000001">
    <property type="protein sequence ID" value="KAJ7368585.1"/>
    <property type="molecule type" value="Genomic_DNA"/>
</dbReference>
<comment type="caution">
    <text evidence="1">The sequence shown here is derived from an EMBL/GenBank/DDBJ whole genome shotgun (WGS) entry which is preliminary data.</text>
</comment>
<evidence type="ECO:0000313" key="2">
    <source>
        <dbReference type="Proteomes" id="UP001218218"/>
    </source>
</evidence>
<sequence length="155" mass="17209">MSTSSHPPPSNALWGHLLRKNTVVAPAPLPPTVQDKTGTSMRILLHDTQANFETFSTRVNTLTSGINDARREIVIVKDLFQGAQESLTMDIVDLVNRSQTQIQKSIGDPAQATALELFRKDVDARLDGLSTRIDDMQSVRNSLFQSLSRRTTSEY</sequence>
<name>A0AAD7AVL1_9AGAR</name>